<evidence type="ECO:0000256" key="1">
    <source>
        <dbReference type="ARBA" id="ARBA00006484"/>
    </source>
</evidence>
<proteinExistence type="inferred from homology"/>
<dbReference type="Gene3D" id="3.40.50.720">
    <property type="entry name" value="NAD(P)-binding Rossmann-like Domain"/>
    <property type="match status" value="1"/>
</dbReference>
<dbReference type="Pfam" id="PF00106">
    <property type="entry name" value="adh_short"/>
    <property type="match status" value="1"/>
</dbReference>
<name>A0A6A6P0K6_9PEZI</name>
<organism evidence="2 3">
    <name type="scientific">Lineolata rhizophorae</name>
    <dbReference type="NCBI Taxonomy" id="578093"/>
    <lineage>
        <taxon>Eukaryota</taxon>
        <taxon>Fungi</taxon>
        <taxon>Dikarya</taxon>
        <taxon>Ascomycota</taxon>
        <taxon>Pezizomycotina</taxon>
        <taxon>Dothideomycetes</taxon>
        <taxon>Dothideomycetes incertae sedis</taxon>
        <taxon>Lineolatales</taxon>
        <taxon>Lineolataceae</taxon>
        <taxon>Lineolata</taxon>
    </lineage>
</organism>
<sequence length="280" mass="29637">MYLNVKPWRRKLPDSLIVQQSEPHLGDLFPQKMSKTTVLITGANQGLGFETAKILLSSSDFHIILGCRDASKGDAAVKSLESLPSTKGTVSTVPLDVVDDALVDSTSSQVSEAYGYIDVLVNNAGVYSQHQHLRAALRDSFAVNVVGAASVTDAFLPLLQKSQRQPRIVFVTSAMGSLAHSSDPTSHHFGPYADAYRASKAALNMLLVQYTNNPRSKGVKVLGADPGFCATKLTGDPEGLKKLGAAEPSVGAEAIANAVKGKMDGNVGKVSDGEGKICPW</sequence>
<dbReference type="OrthoDB" id="191139at2759"/>
<dbReference type="PANTHER" id="PTHR43544:SF32">
    <property type="entry name" value="CHAIN DEHYDROGENASE, PUTATIVE (AFU_ORTHOLOGUE AFUA_5G01530)-RELATED"/>
    <property type="match status" value="1"/>
</dbReference>
<dbReference type="GO" id="GO:0005737">
    <property type="term" value="C:cytoplasm"/>
    <property type="evidence" value="ECO:0007669"/>
    <property type="project" value="TreeGrafter"/>
</dbReference>
<dbReference type="AlphaFoldDB" id="A0A6A6P0K6"/>
<evidence type="ECO:0000313" key="3">
    <source>
        <dbReference type="Proteomes" id="UP000799766"/>
    </source>
</evidence>
<dbReference type="GO" id="GO:0019748">
    <property type="term" value="P:secondary metabolic process"/>
    <property type="evidence" value="ECO:0007669"/>
    <property type="project" value="TreeGrafter"/>
</dbReference>
<comment type="similarity">
    <text evidence="1">Belongs to the short-chain dehydrogenases/reductases (SDR) family.</text>
</comment>
<reference evidence="2" key="1">
    <citation type="journal article" date="2020" name="Stud. Mycol.">
        <title>101 Dothideomycetes genomes: a test case for predicting lifestyles and emergence of pathogens.</title>
        <authorList>
            <person name="Haridas S."/>
            <person name="Albert R."/>
            <person name="Binder M."/>
            <person name="Bloem J."/>
            <person name="Labutti K."/>
            <person name="Salamov A."/>
            <person name="Andreopoulos B."/>
            <person name="Baker S."/>
            <person name="Barry K."/>
            <person name="Bills G."/>
            <person name="Bluhm B."/>
            <person name="Cannon C."/>
            <person name="Castanera R."/>
            <person name="Culley D."/>
            <person name="Daum C."/>
            <person name="Ezra D."/>
            <person name="Gonzalez J."/>
            <person name="Henrissat B."/>
            <person name="Kuo A."/>
            <person name="Liang C."/>
            <person name="Lipzen A."/>
            <person name="Lutzoni F."/>
            <person name="Magnuson J."/>
            <person name="Mondo S."/>
            <person name="Nolan M."/>
            <person name="Ohm R."/>
            <person name="Pangilinan J."/>
            <person name="Park H.-J."/>
            <person name="Ramirez L."/>
            <person name="Alfaro M."/>
            <person name="Sun H."/>
            <person name="Tritt A."/>
            <person name="Yoshinaga Y."/>
            <person name="Zwiers L.-H."/>
            <person name="Turgeon B."/>
            <person name="Goodwin S."/>
            <person name="Spatafora J."/>
            <person name="Crous P."/>
            <person name="Grigoriev I."/>
        </authorList>
    </citation>
    <scope>NUCLEOTIDE SEQUENCE</scope>
    <source>
        <strain evidence="2">ATCC 16933</strain>
    </source>
</reference>
<gene>
    <name evidence="2" type="ORF">BDY21DRAFT_343616</name>
</gene>
<dbReference type="PANTHER" id="PTHR43544">
    <property type="entry name" value="SHORT-CHAIN DEHYDROGENASE/REDUCTASE"/>
    <property type="match status" value="1"/>
</dbReference>
<evidence type="ECO:0000313" key="2">
    <source>
        <dbReference type="EMBL" id="KAF2457358.1"/>
    </source>
</evidence>
<dbReference type="SUPFAM" id="SSF51735">
    <property type="entry name" value="NAD(P)-binding Rossmann-fold domains"/>
    <property type="match status" value="1"/>
</dbReference>
<dbReference type="Proteomes" id="UP000799766">
    <property type="component" value="Unassembled WGS sequence"/>
</dbReference>
<dbReference type="InterPro" id="IPR051468">
    <property type="entry name" value="Fungal_SecMetab_SDRs"/>
</dbReference>
<dbReference type="EMBL" id="MU001680">
    <property type="protein sequence ID" value="KAF2457358.1"/>
    <property type="molecule type" value="Genomic_DNA"/>
</dbReference>
<dbReference type="PRINTS" id="PR00081">
    <property type="entry name" value="GDHRDH"/>
</dbReference>
<protein>
    <submittedName>
        <fullName evidence="2">Uncharacterized protein</fullName>
    </submittedName>
</protein>
<dbReference type="GO" id="GO:0016491">
    <property type="term" value="F:oxidoreductase activity"/>
    <property type="evidence" value="ECO:0007669"/>
    <property type="project" value="TreeGrafter"/>
</dbReference>
<accession>A0A6A6P0K6</accession>
<dbReference type="InterPro" id="IPR036291">
    <property type="entry name" value="NAD(P)-bd_dom_sf"/>
</dbReference>
<dbReference type="InterPro" id="IPR002347">
    <property type="entry name" value="SDR_fam"/>
</dbReference>
<keyword evidence="3" id="KW-1185">Reference proteome</keyword>